<gene>
    <name evidence="1" type="ORF">JQC93_16855</name>
</gene>
<name>A0ABS2HM19_9VIBR</name>
<sequence>MAQYAFLSTRSKGEIEYYWFRAEEEFGRWATEKDRVDHMPLSKQLEHINLLLLEERGDKHAAILGAKWRLDYAIENDVDEDIFEWIDTPRISGFCFMMIDFNKRDFTKIPSSPNRGSLSEFKPNNLQHIRANESLISNTTHQKTRPLTQYRVDSNSFTTKLKAQKNQKPIIESTISADHPSPIDLPVSSDADTHKKRLNKIINYLNDALKATRGDLSNDAFRLILNLKYSWQNIYLYNNNLDWVDSDNEEQVKWLLEEIQKEFENKFVLPWISSSTTKLYQSLITYMDVQWHYDIESTKSVCDRLKKAWVRRQKNKEKSNGLLSLTAKTNSQLLELETELQKSSKAIIKSLIEDKYQQECT</sequence>
<evidence type="ECO:0000313" key="2">
    <source>
        <dbReference type="Proteomes" id="UP000809621"/>
    </source>
</evidence>
<organism evidence="1 2">
    <name type="scientific">Vibrio ulleungensis</name>
    <dbReference type="NCBI Taxonomy" id="2807619"/>
    <lineage>
        <taxon>Bacteria</taxon>
        <taxon>Pseudomonadati</taxon>
        <taxon>Pseudomonadota</taxon>
        <taxon>Gammaproteobacteria</taxon>
        <taxon>Vibrionales</taxon>
        <taxon>Vibrionaceae</taxon>
        <taxon>Vibrio</taxon>
    </lineage>
</organism>
<dbReference type="RefSeq" id="WP_205159553.1">
    <property type="nucleotide sequence ID" value="NZ_JAFEUM010000008.1"/>
</dbReference>
<reference evidence="1 2" key="1">
    <citation type="submission" date="2021-02" db="EMBL/GenBank/DDBJ databases">
        <authorList>
            <person name="Park J.-S."/>
        </authorList>
    </citation>
    <scope>NUCLEOTIDE SEQUENCE [LARGE SCALE GENOMIC DNA]</scope>
    <source>
        <strain evidence="1 2">188UL20-2</strain>
    </source>
</reference>
<dbReference type="EMBL" id="JAFEUM010000008">
    <property type="protein sequence ID" value="MBM7038064.1"/>
    <property type="molecule type" value="Genomic_DNA"/>
</dbReference>
<proteinExistence type="predicted"/>
<protein>
    <submittedName>
        <fullName evidence="1">Uncharacterized protein</fullName>
    </submittedName>
</protein>
<keyword evidence="2" id="KW-1185">Reference proteome</keyword>
<dbReference type="Proteomes" id="UP000809621">
    <property type="component" value="Unassembled WGS sequence"/>
</dbReference>
<evidence type="ECO:0000313" key="1">
    <source>
        <dbReference type="EMBL" id="MBM7038064.1"/>
    </source>
</evidence>
<comment type="caution">
    <text evidence="1">The sequence shown here is derived from an EMBL/GenBank/DDBJ whole genome shotgun (WGS) entry which is preliminary data.</text>
</comment>
<accession>A0ABS2HM19</accession>